<dbReference type="EMBL" id="JBHSGG010000044">
    <property type="protein sequence ID" value="MFC4729516.1"/>
    <property type="molecule type" value="Genomic_DNA"/>
</dbReference>
<evidence type="ECO:0000313" key="1">
    <source>
        <dbReference type="EMBL" id="MFC4729516.1"/>
    </source>
</evidence>
<name>A0ABV9NMY2_9GAMM</name>
<proteinExistence type="predicted"/>
<dbReference type="RefSeq" id="WP_377005567.1">
    <property type="nucleotide sequence ID" value="NZ_JBHSGG010000044.1"/>
</dbReference>
<keyword evidence="2" id="KW-1185">Reference proteome</keyword>
<reference evidence="2" key="1">
    <citation type="journal article" date="2019" name="Int. J. Syst. Evol. Microbiol.">
        <title>The Global Catalogue of Microorganisms (GCM) 10K type strain sequencing project: providing services to taxonomists for standard genome sequencing and annotation.</title>
        <authorList>
            <consortium name="The Broad Institute Genomics Platform"/>
            <consortium name="The Broad Institute Genome Sequencing Center for Infectious Disease"/>
            <person name="Wu L."/>
            <person name="Ma J."/>
        </authorList>
    </citation>
    <scope>NUCLEOTIDE SEQUENCE [LARGE SCALE GENOMIC DNA]</scope>
    <source>
        <strain evidence="2">CGMCC 1.13574</strain>
    </source>
</reference>
<evidence type="ECO:0000313" key="2">
    <source>
        <dbReference type="Proteomes" id="UP001595892"/>
    </source>
</evidence>
<protein>
    <submittedName>
        <fullName evidence="1">Uncharacterized protein</fullName>
    </submittedName>
</protein>
<gene>
    <name evidence="1" type="ORF">ACFO3Q_15205</name>
</gene>
<dbReference type="Proteomes" id="UP001595892">
    <property type="component" value="Unassembled WGS sequence"/>
</dbReference>
<sequence>MSCSGPISFCSVPIPGVVYAGPRTRDEFDLIDLPETVHEWQSCETTTLIKGDGREWERRCTSKSAKANGVRVIFQWFDERPSERPA</sequence>
<comment type="caution">
    <text evidence="1">The sequence shown here is derived from an EMBL/GenBank/DDBJ whole genome shotgun (WGS) entry which is preliminary data.</text>
</comment>
<accession>A0ABV9NMY2</accession>
<organism evidence="1 2">
    <name type="scientific">Coralloluteibacterium thermophilum</name>
    <dbReference type="NCBI Taxonomy" id="2707049"/>
    <lineage>
        <taxon>Bacteria</taxon>
        <taxon>Pseudomonadati</taxon>
        <taxon>Pseudomonadota</taxon>
        <taxon>Gammaproteobacteria</taxon>
        <taxon>Lysobacterales</taxon>
        <taxon>Lysobacteraceae</taxon>
        <taxon>Coralloluteibacterium</taxon>
    </lineage>
</organism>